<evidence type="ECO:0000313" key="4">
    <source>
        <dbReference type="Proteomes" id="UP000587462"/>
    </source>
</evidence>
<evidence type="ECO:0000313" key="3">
    <source>
        <dbReference type="EMBL" id="NVK77598.1"/>
    </source>
</evidence>
<dbReference type="Pfam" id="PF01903">
    <property type="entry name" value="CbiX"/>
    <property type="match status" value="2"/>
</dbReference>
<keyword evidence="2" id="KW-0456">Lyase</keyword>
<name>A0A7Y7E660_STRMO</name>
<sequence length="260" mass="26133">MMPLLAVVHGTRDPQGTATTAELLRQVARLRPEVPVRMASVDTVREALTDLGGDVVLVPLLLGAGYHVRTDIPRAVAAAPRARVRVGPPLGPHPLLAVALEDRLAEAGASCGDASAVVLAAAGSTDPAANAAARATARLLSARLGRPVMAAFLHGGATAAPSPAAAVASLRKAGHADVAVARYLLAPGWFARRAEDAGGCATSAPLGAHEAVAQLVWERYDAQVRAQPAAGSVRASRSGAVSSAAPAGTGTAAKIASCWA</sequence>
<gene>
    <name evidence="3" type="ORF">HG542_07955</name>
</gene>
<dbReference type="CDD" id="cd03416">
    <property type="entry name" value="CbiX_SirB_N"/>
    <property type="match status" value="1"/>
</dbReference>
<reference evidence="3 4" key="1">
    <citation type="submission" date="2020-04" db="EMBL/GenBank/DDBJ databases">
        <title>Draft Genome Sequence of Streptomyces morookaense DSM 40503, an 8-azaguanine-producing strain.</title>
        <authorList>
            <person name="Qi J."/>
            <person name="Gao J.-M."/>
        </authorList>
    </citation>
    <scope>NUCLEOTIDE SEQUENCE [LARGE SCALE GENOMIC DNA]</scope>
    <source>
        <strain evidence="3 4">DSM 40503</strain>
    </source>
</reference>
<dbReference type="SUPFAM" id="SSF53800">
    <property type="entry name" value="Chelatase"/>
    <property type="match status" value="1"/>
</dbReference>
<dbReference type="GO" id="GO:0046872">
    <property type="term" value="F:metal ion binding"/>
    <property type="evidence" value="ECO:0007669"/>
    <property type="project" value="UniProtKB-KW"/>
</dbReference>
<dbReference type="AlphaFoldDB" id="A0A7Y7E660"/>
<keyword evidence="4" id="KW-1185">Reference proteome</keyword>
<dbReference type="InterPro" id="IPR050963">
    <property type="entry name" value="Sirohydro_Cobaltochel/CbiX"/>
</dbReference>
<keyword evidence="1" id="KW-0479">Metal-binding</keyword>
<accession>A0A7Y7E660</accession>
<dbReference type="RefSeq" id="WP_171079390.1">
    <property type="nucleotide sequence ID" value="NZ_BNBU01000001.1"/>
</dbReference>
<dbReference type="PANTHER" id="PTHR33542:SF5">
    <property type="entry name" value="FERROCHELATASE CHE1"/>
    <property type="match status" value="1"/>
</dbReference>
<dbReference type="InterPro" id="IPR002762">
    <property type="entry name" value="CbiX-like"/>
</dbReference>
<organism evidence="3 4">
    <name type="scientific">Streptomyces morookaense</name>
    <name type="common">Streptoverticillium morookaense</name>
    <dbReference type="NCBI Taxonomy" id="1970"/>
    <lineage>
        <taxon>Bacteria</taxon>
        <taxon>Bacillati</taxon>
        <taxon>Actinomycetota</taxon>
        <taxon>Actinomycetes</taxon>
        <taxon>Kitasatosporales</taxon>
        <taxon>Streptomycetaceae</taxon>
        <taxon>Streptomyces</taxon>
    </lineage>
</organism>
<dbReference type="EMBL" id="JABBXF010000014">
    <property type="protein sequence ID" value="NVK77598.1"/>
    <property type="molecule type" value="Genomic_DNA"/>
</dbReference>
<dbReference type="GO" id="GO:0016829">
    <property type="term" value="F:lyase activity"/>
    <property type="evidence" value="ECO:0007669"/>
    <property type="project" value="UniProtKB-KW"/>
</dbReference>
<evidence type="ECO:0000256" key="1">
    <source>
        <dbReference type="ARBA" id="ARBA00022723"/>
    </source>
</evidence>
<dbReference type="Proteomes" id="UP000587462">
    <property type="component" value="Unassembled WGS sequence"/>
</dbReference>
<evidence type="ECO:0000256" key="2">
    <source>
        <dbReference type="ARBA" id="ARBA00023239"/>
    </source>
</evidence>
<comment type="caution">
    <text evidence="3">The sequence shown here is derived from an EMBL/GenBank/DDBJ whole genome shotgun (WGS) entry which is preliminary data.</text>
</comment>
<proteinExistence type="predicted"/>
<dbReference type="PANTHER" id="PTHR33542">
    <property type="entry name" value="SIROHYDROCHLORIN FERROCHELATASE, CHLOROPLASTIC"/>
    <property type="match status" value="1"/>
</dbReference>
<protein>
    <submittedName>
        <fullName evidence="3">Sirohydrochlorin chelatase</fullName>
    </submittedName>
</protein>
<dbReference type="Gene3D" id="3.40.50.1400">
    <property type="match status" value="2"/>
</dbReference>